<name>A0A518BC02_9BACT</name>
<dbReference type="PANTHER" id="PTHR39673">
    <property type="entry name" value="TUNGSTEN FORMYLMETHANOFURAN DEHYDROGENASE, SUBUNIT C (FWDC)"/>
    <property type="match status" value="1"/>
</dbReference>
<dbReference type="Proteomes" id="UP000317093">
    <property type="component" value="Chromosome"/>
</dbReference>
<dbReference type="PANTHER" id="PTHR39673:SF5">
    <property type="entry name" value="TUNGSTEN-CONTAINING FORMYLMETHANOFURAN DEHYDROGENASE 2 SUBUNIT C"/>
    <property type="match status" value="1"/>
</dbReference>
<dbReference type="GO" id="GO:0016787">
    <property type="term" value="F:hydrolase activity"/>
    <property type="evidence" value="ECO:0007669"/>
    <property type="project" value="UniProtKB-KW"/>
</dbReference>
<proteinExistence type="predicted"/>
<sequence>MLSIRPHADLDHVPFEVDGLSPDRLSSMSLEEIARLPAWLGNRCLTLGECSTLEGDPADEAVHLQGDWSRAAGIASGMTSGSLRVGGSIGPRLGAQMTGGEIVVEGDAGDYLGAEMTGGSLHVHGDAGDQVGGPLPGTKLGMKGGTILIRGNAGDEVGGAMRRGLLAVAGSVGNDLAMDMRAGTVVVGGAIGTDAGLGMKRGTLLLLDPSLTPERFHPMFEEACRYEPSFVEIYRRELAKRAFPLPKPWPTTLIRLVGDQLELRKGEIFIGAT</sequence>
<protein>
    <submittedName>
        <fullName evidence="1">Formyltransferase/hydrolase complex Fhc subunit C</fullName>
    </submittedName>
</protein>
<dbReference type="GO" id="GO:0015948">
    <property type="term" value="P:methanogenesis"/>
    <property type="evidence" value="ECO:0007669"/>
    <property type="project" value="InterPro"/>
</dbReference>
<dbReference type="GO" id="GO:0046914">
    <property type="term" value="F:transition metal ion binding"/>
    <property type="evidence" value="ECO:0007669"/>
    <property type="project" value="InterPro"/>
</dbReference>
<dbReference type="GO" id="GO:0018493">
    <property type="term" value="F:formylmethanofuran dehydrogenase activity"/>
    <property type="evidence" value="ECO:0007669"/>
    <property type="project" value="InterPro"/>
</dbReference>
<evidence type="ECO:0000313" key="2">
    <source>
        <dbReference type="Proteomes" id="UP000317093"/>
    </source>
</evidence>
<evidence type="ECO:0000313" key="1">
    <source>
        <dbReference type="EMBL" id="QDU64514.1"/>
    </source>
</evidence>
<organism evidence="1 2">
    <name type="scientific">Kolteria novifilia</name>
    <dbReference type="NCBI Taxonomy" id="2527975"/>
    <lineage>
        <taxon>Bacteria</taxon>
        <taxon>Pseudomonadati</taxon>
        <taxon>Planctomycetota</taxon>
        <taxon>Planctomycetia</taxon>
        <taxon>Kolteriales</taxon>
        <taxon>Kolteriaceae</taxon>
        <taxon>Kolteria</taxon>
    </lineage>
</organism>
<dbReference type="GO" id="GO:0016740">
    <property type="term" value="F:transferase activity"/>
    <property type="evidence" value="ECO:0007669"/>
    <property type="project" value="UniProtKB-KW"/>
</dbReference>
<accession>A0A518BC02</accession>
<dbReference type="InterPro" id="IPR017550">
    <property type="entry name" value="Formylmethanofuran_DH_suC"/>
</dbReference>
<gene>
    <name evidence="1" type="primary">fhcC</name>
    <name evidence="1" type="ORF">Pan216_54040</name>
</gene>
<dbReference type="RefSeq" id="WP_145262782.1">
    <property type="nucleotide sequence ID" value="NZ_CP036279.1"/>
</dbReference>
<keyword evidence="2" id="KW-1185">Reference proteome</keyword>
<dbReference type="EMBL" id="CP036279">
    <property type="protein sequence ID" value="QDU64514.1"/>
    <property type="molecule type" value="Genomic_DNA"/>
</dbReference>
<dbReference type="Gene3D" id="2.160.20.60">
    <property type="entry name" value="Glutamate synthase, alpha subunit, C-terminal domain"/>
    <property type="match status" value="1"/>
</dbReference>
<dbReference type="InterPro" id="IPR036485">
    <property type="entry name" value="Glu_synth_asu_C_sf"/>
</dbReference>
<dbReference type="OrthoDB" id="269067at2"/>
<dbReference type="NCBIfam" id="TIGR03122">
    <property type="entry name" value="one_C_dehyd_C"/>
    <property type="match status" value="1"/>
</dbReference>
<keyword evidence="1" id="KW-0378">Hydrolase</keyword>
<dbReference type="SUPFAM" id="SSF69336">
    <property type="entry name" value="Alpha subunit of glutamate synthase, C-terminal domain"/>
    <property type="match status" value="1"/>
</dbReference>
<dbReference type="KEGG" id="knv:Pan216_54040"/>
<keyword evidence="1" id="KW-0808">Transferase</keyword>
<reference evidence="1 2" key="1">
    <citation type="submission" date="2019-02" db="EMBL/GenBank/DDBJ databases">
        <title>Deep-cultivation of Planctomycetes and their phenomic and genomic characterization uncovers novel biology.</title>
        <authorList>
            <person name="Wiegand S."/>
            <person name="Jogler M."/>
            <person name="Boedeker C."/>
            <person name="Pinto D."/>
            <person name="Vollmers J."/>
            <person name="Rivas-Marin E."/>
            <person name="Kohn T."/>
            <person name="Peeters S.H."/>
            <person name="Heuer A."/>
            <person name="Rast P."/>
            <person name="Oberbeckmann S."/>
            <person name="Bunk B."/>
            <person name="Jeske O."/>
            <person name="Meyerdierks A."/>
            <person name="Storesund J.E."/>
            <person name="Kallscheuer N."/>
            <person name="Luecker S."/>
            <person name="Lage O.M."/>
            <person name="Pohl T."/>
            <person name="Merkel B.J."/>
            <person name="Hornburger P."/>
            <person name="Mueller R.-W."/>
            <person name="Bruemmer F."/>
            <person name="Labrenz M."/>
            <person name="Spormann A.M."/>
            <person name="Op den Camp H."/>
            <person name="Overmann J."/>
            <person name="Amann R."/>
            <person name="Jetten M.S.M."/>
            <person name="Mascher T."/>
            <person name="Medema M.H."/>
            <person name="Devos D.P."/>
            <person name="Kaster A.-K."/>
            <person name="Ovreas L."/>
            <person name="Rohde M."/>
            <person name="Galperin M.Y."/>
            <person name="Jogler C."/>
        </authorList>
    </citation>
    <scope>NUCLEOTIDE SEQUENCE [LARGE SCALE GENOMIC DNA]</scope>
    <source>
        <strain evidence="1 2">Pan216</strain>
    </source>
</reference>
<dbReference type="AlphaFoldDB" id="A0A518BC02"/>